<dbReference type="InterPro" id="IPR009060">
    <property type="entry name" value="UBA-like_sf"/>
</dbReference>
<protein>
    <recommendedName>
        <fullName evidence="2 5">Elongation factor Ts</fullName>
        <shortName evidence="5">EF-Ts</shortName>
    </recommendedName>
</protein>
<dbReference type="InterPro" id="IPR001816">
    <property type="entry name" value="Transl_elong_EFTs/EF1B"/>
</dbReference>
<keyword evidence="4 5" id="KW-0648">Protein biosynthesis</keyword>
<dbReference type="CDD" id="cd14275">
    <property type="entry name" value="UBA_EF-Ts"/>
    <property type="match status" value="1"/>
</dbReference>
<dbReference type="GO" id="GO:0005737">
    <property type="term" value="C:cytoplasm"/>
    <property type="evidence" value="ECO:0007669"/>
    <property type="project" value="UniProtKB-SubCell"/>
</dbReference>
<dbReference type="SUPFAM" id="SSF46934">
    <property type="entry name" value="UBA-like"/>
    <property type="match status" value="1"/>
</dbReference>
<evidence type="ECO:0000259" key="6">
    <source>
        <dbReference type="Pfam" id="PF00889"/>
    </source>
</evidence>
<name>A0A1J4S8C5_9BACT</name>
<dbReference type="PANTHER" id="PTHR11741">
    <property type="entry name" value="ELONGATION FACTOR TS"/>
    <property type="match status" value="1"/>
</dbReference>
<feature type="domain" description="Translation elongation factor EFTs/EF1B dimerisation" evidence="6">
    <location>
        <begin position="72"/>
        <end position="95"/>
    </location>
</feature>
<dbReference type="STRING" id="1817893.AUJ66_08660"/>
<keyword evidence="3 5" id="KW-0251">Elongation factor</keyword>
<feature type="domain" description="Translation elongation factor EFTs/EF1B dimerisation" evidence="6">
    <location>
        <begin position="115"/>
        <end position="176"/>
    </location>
</feature>
<gene>
    <name evidence="5" type="primary">tsf</name>
    <name evidence="7" type="ORF">AUJ66_08660</name>
</gene>
<evidence type="ECO:0000256" key="3">
    <source>
        <dbReference type="ARBA" id="ARBA00022768"/>
    </source>
</evidence>
<evidence type="ECO:0000256" key="2">
    <source>
        <dbReference type="ARBA" id="ARBA00016956"/>
    </source>
</evidence>
<organism evidence="7 8">
    <name type="scientific">Candidatus Desantisbacteria bacterium CG1_02_38_46</name>
    <dbReference type="NCBI Taxonomy" id="1817893"/>
    <lineage>
        <taxon>Bacteria</taxon>
        <taxon>Candidatus Desantisiibacteriota</taxon>
    </lineage>
</organism>
<dbReference type="PANTHER" id="PTHR11741:SF0">
    <property type="entry name" value="ELONGATION FACTOR TS, MITOCHONDRIAL"/>
    <property type="match status" value="1"/>
</dbReference>
<dbReference type="AlphaFoldDB" id="A0A1J4S8C5"/>
<dbReference type="PROSITE" id="PS01127">
    <property type="entry name" value="EF_TS_2"/>
    <property type="match status" value="1"/>
</dbReference>
<reference evidence="7 8" key="1">
    <citation type="journal article" date="2016" name="Environ. Microbiol.">
        <title>Genomic resolution of a cold subsurface aquifer community provides metabolic insights for novel microbes adapted to high CO concentrations.</title>
        <authorList>
            <person name="Probst A.J."/>
            <person name="Castelle C.J."/>
            <person name="Singh A."/>
            <person name="Brown C.T."/>
            <person name="Anantharaman K."/>
            <person name="Sharon I."/>
            <person name="Hug L.A."/>
            <person name="Burstein D."/>
            <person name="Emerson J.B."/>
            <person name="Thomas B.C."/>
            <person name="Banfield J.F."/>
        </authorList>
    </citation>
    <scope>NUCLEOTIDE SEQUENCE [LARGE SCALE GENOMIC DNA]</scope>
    <source>
        <strain evidence="7">CG1_02_38_46</strain>
    </source>
</reference>
<dbReference type="Proteomes" id="UP000182278">
    <property type="component" value="Unassembled WGS sequence"/>
</dbReference>
<dbReference type="InterPro" id="IPR018101">
    <property type="entry name" value="Transl_elong_Ts_CS"/>
</dbReference>
<dbReference type="SUPFAM" id="SSF54713">
    <property type="entry name" value="Elongation factor Ts (EF-Ts), dimerisation domain"/>
    <property type="match status" value="1"/>
</dbReference>
<sequence length="176" mass="20210">MKKKIEHIRELRRKTGAPIVDCKKVLLECSGDPDKAESVLIKKGFNLAKNKEELTTEQGVITSYVHHDESIGVLVEVNCETDFVARNTEFKEFTKDIAMQIAACPPPYLSREDVPEDILNNIPEEKREEYYKLNCLMAQPFIKDPERTIKELITSAIAKLGENIRVKRFVRYEVGK</sequence>
<dbReference type="GO" id="GO:0003746">
    <property type="term" value="F:translation elongation factor activity"/>
    <property type="evidence" value="ECO:0007669"/>
    <property type="project" value="UniProtKB-UniRule"/>
</dbReference>
<dbReference type="EMBL" id="MNUO01000131">
    <property type="protein sequence ID" value="OIN95689.1"/>
    <property type="molecule type" value="Genomic_DNA"/>
</dbReference>
<feature type="region of interest" description="Involved in Mg(2+) ion dislocation from EF-Tu" evidence="5">
    <location>
        <begin position="81"/>
        <end position="84"/>
    </location>
</feature>
<evidence type="ECO:0000256" key="1">
    <source>
        <dbReference type="ARBA" id="ARBA00005532"/>
    </source>
</evidence>
<dbReference type="Gene3D" id="1.10.286.20">
    <property type="match status" value="1"/>
</dbReference>
<evidence type="ECO:0000256" key="5">
    <source>
        <dbReference type="HAMAP-Rule" id="MF_00050"/>
    </source>
</evidence>
<keyword evidence="5" id="KW-0963">Cytoplasm</keyword>
<comment type="function">
    <text evidence="5">Associates with the EF-Tu.GDP complex and induces the exchange of GDP to GTP. It remains bound to the aminoacyl-tRNA.EF-Tu.GTP complex up to the GTP hydrolysis stage on the ribosome.</text>
</comment>
<dbReference type="InterPro" id="IPR014039">
    <property type="entry name" value="Transl_elong_EFTs/EF1B_dimer"/>
</dbReference>
<comment type="similarity">
    <text evidence="1 5">Belongs to the EF-Ts family.</text>
</comment>
<evidence type="ECO:0000256" key="4">
    <source>
        <dbReference type="ARBA" id="ARBA00022917"/>
    </source>
</evidence>
<accession>A0A1J4S8C5</accession>
<comment type="subcellular location">
    <subcellularLocation>
        <location evidence="5">Cytoplasm</location>
    </subcellularLocation>
</comment>
<dbReference type="Gene3D" id="3.30.479.20">
    <property type="entry name" value="Elongation factor Ts, dimerisation domain"/>
    <property type="match status" value="2"/>
</dbReference>
<evidence type="ECO:0000313" key="8">
    <source>
        <dbReference type="Proteomes" id="UP000182278"/>
    </source>
</evidence>
<proteinExistence type="inferred from homology"/>
<comment type="caution">
    <text evidence="7">The sequence shown here is derived from an EMBL/GenBank/DDBJ whole genome shotgun (WGS) entry which is preliminary data.</text>
</comment>
<dbReference type="InterPro" id="IPR036402">
    <property type="entry name" value="EF-Ts_dimer_sf"/>
</dbReference>
<dbReference type="HAMAP" id="MF_00050">
    <property type="entry name" value="EF_Ts"/>
    <property type="match status" value="1"/>
</dbReference>
<evidence type="ECO:0000313" key="7">
    <source>
        <dbReference type="EMBL" id="OIN95689.1"/>
    </source>
</evidence>
<dbReference type="Pfam" id="PF00889">
    <property type="entry name" value="EF_TS"/>
    <property type="match status" value="2"/>
</dbReference>
<dbReference type="Gene3D" id="1.10.8.10">
    <property type="entry name" value="DNA helicase RuvA subunit, C-terminal domain"/>
    <property type="match status" value="1"/>
</dbReference>